<protein>
    <submittedName>
        <fullName evidence="1">Uncharacterized protein</fullName>
    </submittedName>
</protein>
<organism evidence="1 2">
    <name type="scientific">Olleya sediminilitoris</name>
    <dbReference type="NCBI Taxonomy" id="2795739"/>
    <lineage>
        <taxon>Bacteria</taxon>
        <taxon>Pseudomonadati</taxon>
        <taxon>Bacteroidota</taxon>
        <taxon>Flavobacteriia</taxon>
        <taxon>Flavobacteriales</taxon>
        <taxon>Flavobacteriaceae</taxon>
    </lineage>
</organism>
<dbReference type="EMBL" id="JAEMEF010000012">
    <property type="protein sequence ID" value="MBL7560661.1"/>
    <property type="molecule type" value="Genomic_DNA"/>
</dbReference>
<comment type="caution">
    <text evidence="1">The sequence shown here is derived from an EMBL/GenBank/DDBJ whole genome shotgun (WGS) entry which is preliminary data.</text>
</comment>
<name>A0ABS1WNF3_9FLAO</name>
<dbReference type="Proteomes" id="UP000605013">
    <property type="component" value="Unassembled WGS sequence"/>
</dbReference>
<reference evidence="1 2" key="1">
    <citation type="submission" date="2020-12" db="EMBL/GenBank/DDBJ databases">
        <title>Olleya sediminilitoris sp. nov., isolated from a tidal flat.</title>
        <authorList>
            <person name="Park S."/>
            <person name="Yoon J.-H."/>
        </authorList>
    </citation>
    <scope>NUCLEOTIDE SEQUENCE [LARGE SCALE GENOMIC DNA]</scope>
    <source>
        <strain evidence="1 2">YSTF-M6</strain>
    </source>
</reference>
<sequence length="117" mass="13357">MKNFIFTLVFSVFTFMSFGQNTPKVGDQLVVKSPKAESYKYVDFPKLNILVKRGQLASYNAVIDQVVVVDQVIELNYNTTTVVLKMKDESKFFNLYKTVKANYNKAIESGELVVLKQ</sequence>
<proteinExistence type="predicted"/>
<gene>
    <name evidence="1" type="ORF">JAO71_12705</name>
</gene>
<keyword evidence="2" id="KW-1185">Reference proteome</keyword>
<dbReference type="RefSeq" id="WP_116823905.1">
    <property type="nucleotide sequence ID" value="NZ_JAEMEF010000012.1"/>
</dbReference>
<evidence type="ECO:0000313" key="1">
    <source>
        <dbReference type="EMBL" id="MBL7560661.1"/>
    </source>
</evidence>
<accession>A0ABS1WNF3</accession>
<evidence type="ECO:0000313" key="2">
    <source>
        <dbReference type="Proteomes" id="UP000605013"/>
    </source>
</evidence>